<dbReference type="PATRIC" id="fig|665952.3.peg.1885"/>
<gene>
    <name evidence="2" type="ORF">HMPREF1015_02616</name>
</gene>
<name>G9QLG1_9BACI</name>
<comment type="caution">
    <text evidence="2">The sequence shown here is derived from an EMBL/GenBank/DDBJ whole genome shotgun (WGS) entry which is preliminary data.</text>
</comment>
<dbReference type="InterPro" id="IPR024035">
    <property type="entry name" value="MSMEG_0567_GNAT"/>
</dbReference>
<dbReference type="CDD" id="cd04301">
    <property type="entry name" value="NAT_SF"/>
    <property type="match status" value="1"/>
</dbReference>
<dbReference type="SUPFAM" id="SSF55729">
    <property type="entry name" value="Acyl-CoA N-acyltransferases (Nat)"/>
    <property type="match status" value="1"/>
</dbReference>
<dbReference type="EMBL" id="ACWF01000099">
    <property type="protein sequence ID" value="EHL78021.1"/>
    <property type="molecule type" value="Genomic_DNA"/>
</dbReference>
<keyword evidence="2" id="KW-0808">Transferase</keyword>
<dbReference type="PROSITE" id="PS51186">
    <property type="entry name" value="GNAT"/>
    <property type="match status" value="1"/>
</dbReference>
<accession>G9QLG1</accession>
<dbReference type="HOGENOM" id="CLU_056607_2_1_9"/>
<protein>
    <submittedName>
        <fullName evidence="2">Domain family putative N-acetyltransferase</fullName>
    </submittedName>
</protein>
<dbReference type="InterPro" id="IPR016181">
    <property type="entry name" value="Acyl_CoA_acyltransferase"/>
</dbReference>
<sequence length="161" mass="18543">MAQNKEEILAALALRRLVFVNEQRLFEKDDSDEHDQRAIHINAWSRKNPLLLGTVRCYPELENPKVWWGGRLAVHPDYRIKGIGVYLIRAAVEIVKNQKADRFLASVQFQNVTLFEKLGWKSVGEPFHYHGHPHQIMEVDLNVYDASSSPNADKRQSVGIK</sequence>
<proteinExistence type="predicted"/>
<organism evidence="2 3">
    <name type="scientific">Bacillus smithii 7_3_47FAA</name>
    <dbReference type="NCBI Taxonomy" id="665952"/>
    <lineage>
        <taxon>Bacteria</taxon>
        <taxon>Bacillati</taxon>
        <taxon>Bacillota</taxon>
        <taxon>Bacilli</taxon>
        <taxon>Bacillales</taxon>
        <taxon>Bacillaceae</taxon>
        <taxon>Bacillus</taxon>
    </lineage>
</organism>
<keyword evidence="3" id="KW-1185">Reference proteome</keyword>
<dbReference type="AlphaFoldDB" id="G9QLG1"/>
<reference evidence="2 3" key="1">
    <citation type="submission" date="2011-09" db="EMBL/GenBank/DDBJ databases">
        <title>The Genome Sequence of Bacillus smithii 7_3_47FAA.</title>
        <authorList>
            <consortium name="The Broad Institute Genome Sequencing Platform"/>
            <person name="Earl A."/>
            <person name="Ward D."/>
            <person name="Feldgarden M."/>
            <person name="Gevers D."/>
            <person name="Daigneault M."/>
            <person name="Strauss J."/>
            <person name="Allen-Vercoe E."/>
            <person name="Young S.K."/>
            <person name="Zeng Q."/>
            <person name="Gargeya S."/>
            <person name="Fitzgerald M."/>
            <person name="Haas B."/>
            <person name="Abouelleil A."/>
            <person name="Alvarado L."/>
            <person name="Arachchi H.M."/>
            <person name="Berlin A."/>
            <person name="Brown A."/>
            <person name="Chapman S.B."/>
            <person name="Chen Z."/>
            <person name="Dunbar C."/>
            <person name="Freedman E."/>
            <person name="Gearin G."/>
            <person name="Goldberg J."/>
            <person name="Griggs A."/>
            <person name="Gujja S."/>
            <person name="Heiman D."/>
            <person name="Howarth C."/>
            <person name="Larson L."/>
            <person name="Lui A."/>
            <person name="MacDonald P.J.P."/>
            <person name="Montmayeur A."/>
            <person name="Murphy C."/>
            <person name="Neiman D."/>
            <person name="Pearson M."/>
            <person name="Priest M."/>
            <person name="Roberts A."/>
            <person name="Saif S."/>
            <person name="Shea T."/>
            <person name="Shenoy N."/>
            <person name="Sisk P."/>
            <person name="Stolte C."/>
            <person name="Sykes S."/>
            <person name="Wortman J."/>
            <person name="Nusbaum C."/>
            <person name="Birren B."/>
        </authorList>
    </citation>
    <scope>NUCLEOTIDE SEQUENCE [LARGE SCALE GENOMIC DNA]</scope>
    <source>
        <strain evidence="2 3">7_3_47FAA</strain>
    </source>
</reference>
<evidence type="ECO:0000259" key="1">
    <source>
        <dbReference type="PROSITE" id="PS51186"/>
    </source>
</evidence>
<dbReference type="Gene3D" id="3.40.630.30">
    <property type="match status" value="1"/>
</dbReference>
<evidence type="ECO:0000313" key="2">
    <source>
        <dbReference type="EMBL" id="EHL78021.1"/>
    </source>
</evidence>
<dbReference type="NCBIfam" id="TIGR04045">
    <property type="entry name" value="MSMEG_0567_GNAT"/>
    <property type="match status" value="1"/>
</dbReference>
<feature type="domain" description="N-acetyltransferase" evidence="1">
    <location>
        <begin position="1"/>
        <end position="142"/>
    </location>
</feature>
<dbReference type="Pfam" id="PF00583">
    <property type="entry name" value="Acetyltransf_1"/>
    <property type="match status" value="1"/>
</dbReference>
<dbReference type="InterPro" id="IPR000182">
    <property type="entry name" value="GNAT_dom"/>
</dbReference>
<evidence type="ECO:0000313" key="3">
    <source>
        <dbReference type="Proteomes" id="UP000011747"/>
    </source>
</evidence>
<dbReference type="Proteomes" id="UP000011747">
    <property type="component" value="Unassembled WGS sequence"/>
</dbReference>
<dbReference type="GO" id="GO:0016747">
    <property type="term" value="F:acyltransferase activity, transferring groups other than amino-acyl groups"/>
    <property type="evidence" value="ECO:0007669"/>
    <property type="project" value="InterPro"/>
</dbReference>